<keyword evidence="6 7" id="KW-0067">ATP-binding</keyword>
<comment type="similarity">
    <text evidence="1 7 8">Belongs to the acetokinase family.</text>
</comment>
<feature type="binding site" evidence="7">
    <location>
        <position position="14"/>
    </location>
    <ligand>
        <name>ATP</name>
        <dbReference type="ChEBI" id="CHEBI:30616"/>
    </ligand>
</feature>
<name>A0ABS5BIS0_9MOLU</name>
<keyword evidence="4 7" id="KW-0547">Nucleotide-binding</keyword>
<feature type="site" description="Transition state stabilizer" evidence="7">
    <location>
        <position position="178"/>
    </location>
</feature>
<evidence type="ECO:0000256" key="8">
    <source>
        <dbReference type="RuleBase" id="RU003835"/>
    </source>
</evidence>
<evidence type="ECO:0000256" key="5">
    <source>
        <dbReference type="ARBA" id="ARBA00022777"/>
    </source>
</evidence>
<comment type="catalytic activity">
    <reaction evidence="7">
        <text>acetate + ATP = acetyl phosphate + ADP</text>
        <dbReference type="Rhea" id="RHEA:11352"/>
        <dbReference type="ChEBI" id="CHEBI:22191"/>
        <dbReference type="ChEBI" id="CHEBI:30089"/>
        <dbReference type="ChEBI" id="CHEBI:30616"/>
        <dbReference type="ChEBI" id="CHEBI:456216"/>
        <dbReference type="EC" id="2.7.2.1"/>
    </reaction>
</comment>
<organism evidence="9 10">
    <name type="scientific">Texas Phoenix palm phytoplasma</name>
    <dbReference type="NCBI Taxonomy" id="176709"/>
    <lineage>
        <taxon>Bacteria</taxon>
        <taxon>Bacillati</taxon>
        <taxon>Mycoplasmatota</taxon>
        <taxon>Mollicutes</taxon>
        <taxon>Acholeplasmatales</taxon>
        <taxon>Acholeplasmataceae</taxon>
        <taxon>Candidatus Phytoplasma</taxon>
        <taxon>16SrIV (Coconut lethal yellows group)</taxon>
    </lineage>
</organism>
<keyword evidence="7" id="KW-0963">Cytoplasm</keyword>
<evidence type="ECO:0000313" key="9">
    <source>
        <dbReference type="EMBL" id="MBP3059473.1"/>
    </source>
</evidence>
<gene>
    <name evidence="7" type="primary">ackA</name>
    <name evidence="9" type="ORF">FEF22_001610</name>
</gene>
<dbReference type="EC" id="2.7.2.1" evidence="7"/>
<feature type="binding site" evidence="7">
    <location>
        <position position="89"/>
    </location>
    <ligand>
        <name>substrate</name>
    </ligand>
</feature>
<feature type="site" description="Transition state stabilizer" evidence="7">
    <location>
        <position position="237"/>
    </location>
</feature>
<comment type="subcellular location">
    <subcellularLocation>
        <location evidence="7">Cytoplasm</location>
    </subcellularLocation>
</comment>
<dbReference type="InterPro" id="IPR023865">
    <property type="entry name" value="Aliphatic_acid_kinase_CS"/>
</dbReference>
<dbReference type="HAMAP" id="MF_00020">
    <property type="entry name" value="Acetate_kinase"/>
    <property type="match status" value="1"/>
</dbReference>
<feature type="active site" description="Proton donor/acceptor" evidence="7">
    <location>
        <position position="146"/>
    </location>
</feature>
<dbReference type="PRINTS" id="PR00471">
    <property type="entry name" value="ACETATEKNASE"/>
</dbReference>
<evidence type="ECO:0000313" key="10">
    <source>
        <dbReference type="Proteomes" id="UP001192346"/>
    </source>
</evidence>
<dbReference type="NCBIfam" id="TIGR00016">
    <property type="entry name" value="ackA"/>
    <property type="match status" value="1"/>
</dbReference>
<dbReference type="EMBL" id="VBRA02000009">
    <property type="protein sequence ID" value="MBP3059473.1"/>
    <property type="molecule type" value="Genomic_DNA"/>
</dbReference>
<dbReference type="CDD" id="cd24010">
    <property type="entry name" value="ASKHA_NBD_AcK_PK"/>
    <property type="match status" value="1"/>
</dbReference>
<dbReference type="SUPFAM" id="SSF53067">
    <property type="entry name" value="Actin-like ATPase domain"/>
    <property type="match status" value="2"/>
</dbReference>
<feature type="binding site" evidence="7">
    <location>
        <position position="381"/>
    </location>
    <ligand>
        <name>Mg(2+)</name>
        <dbReference type="ChEBI" id="CHEBI:18420"/>
    </ligand>
</feature>
<accession>A0ABS5BIS0</accession>
<keyword evidence="7" id="KW-0460">Magnesium</keyword>
<feature type="binding site" evidence="7">
    <location>
        <position position="7"/>
    </location>
    <ligand>
        <name>Mg(2+)</name>
        <dbReference type="ChEBI" id="CHEBI:18420"/>
    </ligand>
</feature>
<comment type="caution">
    <text evidence="9">The sequence shown here is derived from an EMBL/GenBank/DDBJ whole genome shotgun (WGS) entry which is preliminary data.</text>
</comment>
<protein>
    <recommendedName>
        <fullName evidence="7">Acetate kinase</fullName>
        <ecNumber evidence="7">2.7.2.1</ecNumber>
    </recommendedName>
    <alternativeName>
        <fullName evidence="7">Acetokinase</fullName>
    </alternativeName>
</protein>
<dbReference type="Gene3D" id="3.30.420.40">
    <property type="match status" value="2"/>
</dbReference>
<keyword evidence="2 7" id="KW-0808">Transferase</keyword>
<evidence type="ECO:0000256" key="6">
    <source>
        <dbReference type="ARBA" id="ARBA00022840"/>
    </source>
</evidence>
<dbReference type="GO" id="GO:0008776">
    <property type="term" value="F:acetate kinase activity"/>
    <property type="evidence" value="ECO:0007669"/>
    <property type="project" value="UniProtKB-EC"/>
</dbReference>
<sequence length="397" mass="44785">MKIMSVNAGSSSLKFQLLKIPSDKVLCKGSIEKIGSKDAIFNLYLEKNKKKEKILFINDHQQAIKIILDSLIENKFINKLEEIEGIGHRIVQGGEIFKESVILTDENILKIEKISNLAPLHNPSNVLSIKLFKKILPKVFQVGVFDTTFHSTIPEENFLYAIPYEFYKKYKIRKYGFHGLSYNYICQRIEKILNSKKFKIIVCHIGNGVSVTAIKDGKSIDTSMGFTPLEGVPMGTRSGNIDPTIISFLSEKENKNVDEIIDILNKESGLLGVSGISNDARDLEKMISQNNKQALLAFKIQAKRIVDYISSYYVLLKGVDFIIFTAGIGENSSFVRSQIVERLEILGINLDSDLNISKEKGERIISSKESSVKIMIIPTNEEITIAKEVFRLRNNNI</sequence>
<dbReference type="PIRSF" id="PIRSF000722">
    <property type="entry name" value="Acetate_prop_kin"/>
    <property type="match status" value="1"/>
</dbReference>
<keyword evidence="10" id="KW-1185">Reference proteome</keyword>
<dbReference type="PANTHER" id="PTHR21060">
    <property type="entry name" value="ACETATE KINASE"/>
    <property type="match status" value="1"/>
</dbReference>
<keyword evidence="3 7" id="KW-0479">Metal-binding</keyword>
<dbReference type="Proteomes" id="UP001192346">
    <property type="component" value="Unassembled WGS sequence"/>
</dbReference>
<comment type="pathway">
    <text evidence="7">Metabolic intermediate biosynthesis; acetyl-CoA biosynthesis; acetyl-CoA from acetate: step 1/2.</text>
</comment>
<comment type="cofactor">
    <cofactor evidence="7">
        <name>Mg(2+)</name>
        <dbReference type="ChEBI" id="CHEBI:18420"/>
    </cofactor>
    <cofactor evidence="7">
        <name>Mn(2+)</name>
        <dbReference type="ChEBI" id="CHEBI:29035"/>
    </cofactor>
    <text evidence="7">Mg(2+). Can also accept Mn(2+).</text>
</comment>
<comment type="function">
    <text evidence="7">Catalyzes the formation of acetyl phosphate from acetate and ATP. Can also catalyze the reverse reaction.</text>
</comment>
<evidence type="ECO:0000256" key="1">
    <source>
        <dbReference type="ARBA" id="ARBA00008748"/>
    </source>
</evidence>
<dbReference type="InterPro" id="IPR000890">
    <property type="entry name" value="Aliphatic_acid_kin_short-chain"/>
</dbReference>
<feature type="binding site" evidence="7">
    <location>
        <begin position="204"/>
        <end position="208"/>
    </location>
    <ligand>
        <name>ATP</name>
        <dbReference type="ChEBI" id="CHEBI:30616"/>
    </ligand>
</feature>
<evidence type="ECO:0000256" key="3">
    <source>
        <dbReference type="ARBA" id="ARBA00022723"/>
    </source>
</evidence>
<dbReference type="RefSeq" id="WP_138108045.1">
    <property type="nucleotide sequence ID" value="NZ_VBRA02000009.1"/>
</dbReference>
<comment type="subunit">
    <text evidence="7">Homodimer.</text>
</comment>
<dbReference type="InterPro" id="IPR004372">
    <property type="entry name" value="Ac/propionate_kinase"/>
</dbReference>
<evidence type="ECO:0000256" key="7">
    <source>
        <dbReference type="HAMAP-Rule" id="MF_00020"/>
    </source>
</evidence>
<proteinExistence type="inferred from homology"/>
<keyword evidence="5 7" id="KW-0418">Kinase</keyword>
<dbReference type="PROSITE" id="PS01076">
    <property type="entry name" value="ACETATE_KINASE_2"/>
    <property type="match status" value="1"/>
</dbReference>
<dbReference type="InterPro" id="IPR043129">
    <property type="entry name" value="ATPase_NBD"/>
</dbReference>
<feature type="binding site" evidence="7">
    <location>
        <begin position="327"/>
        <end position="331"/>
    </location>
    <ligand>
        <name>ATP</name>
        <dbReference type="ChEBI" id="CHEBI:30616"/>
    </ligand>
</feature>
<evidence type="ECO:0000256" key="4">
    <source>
        <dbReference type="ARBA" id="ARBA00022741"/>
    </source>
</evidence>
<dbReference type="PANTHER" id="PTHR21060:SF15">
    <property type="entry name" value="ACETATE KINASE-RELATED"/>
    <property type="match status" value="1"/>
</dbReference>
<dbReference type="Pfam" id="PF00871">
    <property type="entry name" value="Acetate_kinase"/>
    <property type="match status" value="1"/>
</dbReference>
<reference evidence="9" key="1">
    <citation type="submission" date="2019-10" db="EMBL/GenBank/DDBJ databases">
        <title>Whole Genome Sequencing and Characterization of Texas Phoenix Palm Decline Phytoplasma Belongs to Lethal Yellowing (16SrIV) Group.</title>
        <authorList>
            <person name="Bao M."/>
        </authorList>
    </citation>
    <scope>NUCLEOTIDE SEQUENCE [LARGE SCALE GENOMIC DNA]</scope>
    <source>
        <strain evidence="9">ACPD</strain>
    </source>
</reference>
<dbReference type="PROSITE" id="PS01075">
    <property type="entry name" value="ACETATE_KINASE_1"/>
    <property type="match status" value="1"/>
</dbReference>
<evidence type="ECO:0000256" key="2">
    <source>
        <dbReference type="ARBA" id="ARBA00022679"/>
    </source>
</evidence>
<feature type="binding site" evidence="7">
    <location>
        <begin position="279"/>
        <end position="281"/>
    </location>
    <ligand>
        <name>ATP</name>
        <dbReference type="ChEBI" id="CHEBI:30616"/>
    </ligand>
</feature>